<evidence type="ECO:0000313" key="2">
    <source>
        <dbReference type="Proteomes" id="UP001209854"/>
    </source>
</evidence>
<comment type="caution">
    <text evidence="1">The sequence shown here is derived from an EMBL/GenBank/DDBJ whole genome shotgun (WGS) entry which is preliminary data.</text>
</comment>
<dbReference type="Proteomes" id="UP001209854">
    <property type="component" value="Unassembled WGS sequence"/>
</dbReference>
<dbReference type="RefSeq" id="WP_262565002.1">
    <property type="nucleotide sequence ID" value="NZ_JAPFCC010000001.1"/>
</dbReference>
<accession>A0ABT3N0S1</accession>
<evidence type="ECO:0000313" key="1">
    <source>
        <dbReference type="EMBL" id="MCW7555230.1"/>
    </source>
</evidence>
<dbReference type="EMBL" id="JAPFCC010000001">
    <property type="protein sequence ID" value="MCW7555230.1"/>
    <property type="molecule type" value="Genomic_DNA"/>
</dbReference>
<proteinExistence type="predicted"/>
<reference evidence="1 2" key="1">
    <citation type="submission" date="2022-10" db="EMBL/GenBank/DDBJ databases">
        <title>High-quality genome sequences of two octocoral-associated bacteria, Endozoicomonas euniceicola EF212 and Endozoicomonas gorgoniicola PS125.</title>
        <authorList>
            <person name="Chiou Y.-J."/>
            <person name="Chen Y.-H."/>
        </authorList>
    </citation>
    <scope>NUCLEOTIDE SEQUENCE [LARGE SCALE GENOMIC DNA]</scope>
    <source>
        <strain evidence="1 2">PS125</strain>
    </source>
</reference>
<gene>
    <name evidence="1" type="ORF">NX722_21905</name>
</gene>
<organism evidence="1 2">
    <name type="scientific">Endozoicomonas gorgoniicola</name>
    <dbReference type="NCBI Taxonomy" id="1234144"/>
    <lineage>
        <taxon>Bacteria</taxon>
        <taxon>Pseudomonadati</taxon>
        <taxon>Pseudomonadota</taxon>
        <taxon>Gammaproteobacteria</taxon>
        <taxon>Oceanospirillales</taxon>
        <taxon>Endozoicomonadaceae</taxon>
        <taxon>Endozoicomonas</taxon>
    </lineage>
</organism>
<name>A0ABT3N0S1_9GAMM</name>
<keyword evidence="2" id="KW-1185">Reference proteome</keyword>
<protein>
    <submittedName>
        <fullName evidence="1">Uncharacterized protein</fullName>
    </submittedName>
</protein>
<sequence>MTSKLPSVIYHQLDDLIERPEIDHIANAATSVLDKGHLTSIVNAFFVNTKICVNGVPYIKVKGLSGILRTGNSGAERPLIYQGMANILSPAEIIEIDGEEHISGPSLRAILDTRIAFADGRTKQYLRVSMQAYERIITLSQVSDLKELFLDDIRNNRPLLKNQRIAEYNVTHCEFSMKIFNNNSEVEFAHIESVITQPLLALDIDNGVIILKSIHRELTSQRIHGYEELYNFCIKNKYSTSWGKLKPD</sequence>